<evidence type="ECO:0000313" key="5">
    <source>
        <dbReference type="Proteomes" id="UP000307602"/>
    </source>
</evidence>
<name>A0A4S1DV57_9FLAO</name>
<dbReference type="InterPro" id="IPR002177">
    <property type="entry name" value="DPS_DNA-bd"/>
</dbReference>
<gene>
    <name evidence="4" type="primary">dps</name>
    <name evidence="4" type="synonym">pexB</name>
    <name evidence="4" type="ORF">EM932_16100</name>
</gene>
<feature type="domain" description="Ferritin/DPS" evidence="3">
    <location>
        <begin position="18"/>
        <end position="157"/>
    </location>
</feature>
<dbReference type="PROSITE" id="PS00819">
    <property type="entry name" value="DPS_2"/>
    <property type="match status" value="1"/>
</dbReference>
<comment type="caution">
    <text evidence="4">The sequence shown here is derived from an EMBL/GenBank/DDBJ whole genome shotgun (WGS) entry which is preliminary data.</text>
</comment>
<proteinExistence type="inferred from homology"/>
<dbReference type="PIRSF" id="PIRSF005900">
    <property type="entry name" value="Dps"/>
    <property type="match status" value="1"/>
</dbReference>
<evidence type="ECO:0000259" key="3">
    <source>
        <dbReference type="Pfam" id="PF00210"/>
    </source>
</evidence>
<dbReference type="InterPro" id="IPR009078">
    <property type="entry name" value="Ferritin-like_SF"/>
</dbReference>
<dbReference type="CDD" id="cd01043">
    <property type="entry name" value="DPS"/>
    <property type="match status" value="1"/>
</dbReference>
<dbReference type="RefSeq" id="WP_135878229.1">
    <property type="nucleotide sequence ID" value="NZ_SRSO01000025.1"/>
</dbReference>
<dbReference type="Gene3D" id="1.20.1260.10">
    <property type="match status" value="1"/>
</dbReference>
<dbReference type="PANTHER" id="PTHR42932:SF3">
    <property type="entry name" value="DNA PROTECTION DURING STARVATION PROTEIN"/>
    <property type="match status" value="1"/>
</dbReference>
<dbReference type="PRINTS" id="PR01346">
    <property type="entry name" value="HELNAPAPROT"/>
</dbReference>
<evidence type="ECO:0000313" key="4">
    <source>
        <dbReference type="EMBL" id="TGV01312.1"/>
    </source>
</evidence>
<dbReference type="GO" id="GO:0008199">
    <property type="term" value="F:ferric iron binding"/>
    <property type="evidence" value="ECO:0007669"/>
    <property type="project" value="InterPro"/>
</dbReference>
<keyword evidence="5" id="KW-1185">Reference proteome</keyword>
<dbReference type="EMBL" id="SRSO01000025">
    <property type="protein sequence ID" value="TGV01312.1"/>
    <property type="molecule type" value="Genomic_DNA"/>
</dbReference>
<dbReference type="OrthoDB" id="9797023at2"/>
<protein>
    <submittedName>
        <fullName evidence="4">DNA starvation/stationary phase protection protein Dps</fullName>
    </submittedName>
</protein>
<dbReference type="SUPFAM" id="SSF47240">
    <property type="entry name" value="Ferritin-like"/>
    <property type="match status" value="1"/>
</dbReference>
<accession>A0A4S1DV57</accession>
<dbReference type="PROSITE" id="PS00818">
    <property type="entry name" value="DPS_1"/>
    <property type="match status" value="1"/>
</dbReference>
<organism evidence="4 5">
    <name type="scientific">Flavivirga rizhaonensis</name>
    <dbReference type="NCBI Taxonomy" id="2559571"/>
    <lineage>
        <taxon>Bacteria</taxon>
        <taxon>Pseudomonadati</taxon>
        <taxon>Bacteroidota</taxon>
        <taxon>Flavobacteriia</taxon>
        <taxon>Flavobacteriales</taxon>
        <taxon>Flavobacteriaceae</taxon>
        <taxon>Flavivirga</taxon>
    </lineage>
</organism>
<dbReference type="InterPro" id="IPR012347">
    <property type="entry name" value="Ferritin-like"/>
</dbReference>
<dbReference type="PANTHER" id="PTHR42932">
    <property type="entry name" value="GENERAL STRESS PROTEIN 20U"/>
    <property type="match status" value="1"/>
</dbReference>
<comment type="similarity">
    <text evidence="1 2">Belongs to the Dps family.</text>
</comment>
<dbReference type="GO" id="GO:0016722">
    <property type="term" value="F:oxidoreductase activity, acting on metal ions"/>
    <property type="evidence" value="ECO:0007669"/>
    <property type="project" value="InterPro"/>
</dbReference>
<sequence>MAHYKSSIKIDNKDQLVNILNQQLADTIDLHSQVKQAHWNVKGPNFYALHEMFDEFASEILEFIDTIAERITALGGVAEGSLKAVSRKTRLKSNPDTFQIGASAVKELSLKYQQLGSSTREAIHASENLEDAATADLFTEVVRRLDKTLWMLEAHIQ</sequence>
<dbReference type="NCBIfam" id="NF006975">
    <property type="entry name" value="PRK09448.1"/>
    <property type="match status" value="1"/>
</dbReference>
<dbReference type="InterPro" id="IPR008331">
    <property type="entry name" value="Ferritin_DPS_dom"/>
</dbReference>
<dbReference type="InterPro" id="IPR023188">
    <property type="entry name" value="DPS_DNA-bd_CS"/>
</dbReference>
<evidence type="ECO:0000256" key="1">
    <source>
        <dbReference type="ARBA" id="ARBA00009497"/>
    </source>
</evidence>
<evidence type="ECO:0000256" key="2">
    <source>
        <dbReference type="RuleBase" id="RU003875"/>
    </source>
</evidence>
<reference evidence="4 5" key="1">
    <citation type="submission" date="2019-04" db="EMBL/GenBank/DDBJ databases">
        <authorList>
            <person name="Liu A."/>
        </authorList>
    </citation>
    <scope>NUCLEOTIDE SEQUENCE [LARGE SCALE GENOMIC DNA]</scope>
    <source>
        <strain evidence="4 5">RZ03</strain>
    </source>
</reference>
<dbReference type="Pfam" id="PF00210">
    <property type="entry name" value="Ferritin"/>
    <property type="match status" value="1"/>
</dbReference>
<dbReference type="AlphaFoldDB" id="A0A4S1DV57"/>
<dbReference type="Proteomes" id="UP000307602">
    <property type="component" value="Unassembled WGS sequence"/>
</dbReference>